<organism evidence="9 10">
    <name type="scientific">Pochonia chlamydosporia 170</name>
    <dbReference type="NCBI Taxonomy" id="1380566"/>
    <lineage>
        <taxon>Eukaryota</taxon>
        <taxon>Fungi</taxon>
        <taxon>Dikarya</taxon>
        <taxon>Ascomycota</taxon>
        <taxon>Pezizomycotina</taxon>
        <taxon>Sordariomycetes</taxon>
        <taxon>Hypocreomycetidae</taxon>
        <taxon>Hypocreales</taxon>
        <taxon>Clavicipitaceae</taxon>
        <taxon>Pochonia</taxon>
    </lineage>
</organism>
<dbReference type="Pfam" id="PF00320">
    <property type="entry name" value="GATA"/>
    <property type="match status" value="2"/>
</dbReference>
<dbReference type="STRING" id="1380566.A0A179FZA6"/>
<dbReference type="PROSITE" id="PS00344">
    <property type="entry name" value="GATA_ZN_FINGER_1"/>
    <property type="match status" value="2"/>
</dbReference>
<evidence type="ECO:0000256" key="6">
    <source>
        <dbReference type="ARBA" id="ARBA00023242"/>
    </source>
</evidence>
<feature type="domain" description="GATA-type" evidence="8">
    <location>
        <begin position="8"/>
        <end position="52"/>
    </location>
</feature>
<dbReference type="GO" id="GO:0005634">
    <property type="term" value="C:nucleus"/>
    <property type="evidence" value="ECO:0007669"/>
    <property type="project" value="UniProtKB-SubCell"/>
</dbReference>
<feature type="domain" description="GATA-type" evidence="8">
    <location>
        <begin position="99"/>
        <end position="142"/>
    </location>
</feature>
<keyword evidence="5" id="KW-0534">Nitrate assimilation</keyword>
<dbReference type="InterPro" id="IPR000679">
    <property type="entry name" value="Znf_GATA"/>
</dbReference>
<keyword evidence="2" id="KW-0479">Metal-binding</keyword>
<dbReference type="GO" id="GO:0000122">
    <property type="term" value="P:negative regulation of transcription by RNA polymerase II"/>
    <property type="evidence" value="ECO:0007669"/>
    <property type="project" value="TreeGrafter"/>
</dbReference>
<gene>
    <name evidence="9" type="ORF">VFPPC_02790</name>
</gene>
<dbReference type="Gene3D" id="1.25.10.10">
    <property type="entry name" value="Leucine-rich Repeat Variant"/>
    <property type="match status" value="1"/>
</dbReference>
<dbReference type="Proteomes" id="UP000078397">
    <property type="component" value="Unassembled WGS sequence"/>
</dbReference>
<evidence type="ECO:0000256" key="4">
    <source>
        <dbReference type="ARBA" id="ARBA00022833"/>
    </source>
</evidence>
<dbReference type="GO" id="GO:0000981">
    <property type="term" value="F:DNA-binding transcription factor activity, RNA polymerase II-specific"/>
    <property type="evidence" value="ECO:0007669"/>
    <property type="project" value="TreeGrafter"/>
</dbReference>
<dbReference type="OrthoDB" id="515401at2759"/>
<evidence type="ECO:0000256" key="2">
    <source>
        <dbReference type="ARBA" id="ARBA00022723"/>
    </source>
</evidence>
<accession>A0A179FZA6</accession>
<dbReference type="InterPro" id="IPR016024">
    <property type="entry name" value="ARM-type_fold"/>
</dbReference>
<dbReference type="GO" id="GO:0045944">
    <property type="term" value="P:positive regulation of transcription by RNA polymerase II"/>
    <property type="evidence" value="ECO:0007669"/>
    <property type="project" value="TreeGrafter"/>
</dbReference>
<dbReference type="PANTHER" id="PTHR10071">
    <property type="entry name" value="TRANSCRIPTION FACTOR GATA FAMILY MEMBER"/>
    <property type="match status" value="1"/>
</dbReference>
<dbReference type="PROSITE" id="PS50114">
    <property type="entry name" value="GATA_ZN_FINGER_2"/>
    <property type="match status" value="2"/>
</dbReference>
<dbReference type="InterPro" id="IPR011989">
    <property type="entry name" value="ARM-like"/>
</dbReference>
<proteinExistence type="predicted"/>
<evidence type="ECO:0000313" key="9">
    <source>
        <dbReference type="EMBL" id="OAQ70299.1"/>
    </source>
</evidence>
<dbReference type="InterPro" id="IPR039355">
    <property type="entry name" value="Transcription_factor_GATA"/>
</dbReference>
<evidence type="ECO:0000256" key="3">
    <source>
        <dbReference type="ARBA" id="ARBA00022771"/>
    </source>
</evidence>
<dbReference type="CDD" id="cd00202">
    <property type="entry name" value="ZnF_GATA"/>
    <property type="match status" value="2"/>
</dbReference>
<comment type="subcellular location">
    <subcellularLocation>
        <location evidence="1">Nucleus</location>
    </subcellularLocation>
</comment>
<dbReference type="AlphaFoldDB" id="A0A179FZA6"/>
<keyword evidence="4" id="KW-0862">Zinc</keyword>
<dbReference type="InterPro" id="IPR013088">
    <property type="entry name" value="Znf_NHR/GATA"/>
</dbReference>
<dbReference type="SMART" id="SM00401">
    <property type="entry name" value="ZnF_GATA"/>
    <property type="match status" value="2"/>
</dbReference>
<dbReference type="RefSeq" id="XP_018146836.1">
    <property type="nucleotide sequence ID" value="XM_018282380.1"/>
</dbReference>
<evidence type="ECO:0000256" key="1">
    <source>
        <dbReference type="ARBA" id="ARBA00004123"/>
    </source>
</evidence>
<evidence type="ECO:0000259" key="8">
    <source>
        <dbReference type="PROSITE" id="PS50114"/>
    </source>
</evidence>
<dbReference type="KEGG" id="pchm:VFPPC_02790"/>
<dbReference type="SUPFAM" id="SSF57716">
    <property type="entry name" value="Glucocorticoid receptor-like (DNA-binding domain)"/>
    <property type="match status" value="2"/>
</dbReference>
<evidence type="ECO:0000313" key="10">
    <source>
        <dbReference type="Proteomes" id="UP000078397"/>
    </source>
</evidence>
<sequence>MNRTQLNASAAIACSNCNTHSTPLWRKDDDGNILCNACGLFLKLHGSARSMSGHNPRHEAPAMKQEASSNYAEPSTQITATEIGKFIDSDVTSQYTRPSSQSMGCSNCKTQTTPVWRQDDDGNILCNACGLFWKLHGKTRPVLSFNQPVTVPANIQESSSTLAAKFSQMTPPSSTGLTSVVTSQQDIQKHVDTATSIVLEGIDDIDWASKSHAYGSAAEVPSWIKALQYPDTSNRSAAISQLEDNLVHQGSRWEATPLTIPFLLKLATDPLTPNREDILELLVDLAVGDPEDWQPQSINVRQWREQVQVSGNSSINWDFLSYDAVRAGVPSIRALLLNDMNPRVQSWCAYLLAWFPEDASEEQHDTLNALWQIIDKKAHYASTVASAVLAVGLLSAGLVWLHRPAACAKSTYNLEPTKLRLIDISQDERPQVRWAASKALVDLDVPTSNAIVNLVSVSKNLSPGQSWEGVVPSGQDVVGSSEESICGFAVRNADTTSSEKMDTILEAFAKVSHEAAYEVGGTAFILAFGFEKPPPHPSQPLFHDLNELQKRSIRAVAKASDEKWRDAGLDKLFRRRGFLRERVEVRQWAGIDEP</sequence>
<dbReference type="Gene3D" id="3.30.50.10">
    <property type="entry name" value="Erythroid Transcription Factor GATA-1, subunit A"/>
    <property type="match status" value="2"/>
</dbReference>
<keyword evidence="3 7" id="KW-0863">Zinc-finger</keyword>
<dbReference type="SUPFAM" id="SSF48371">
    <property type="entry name" value="ARM repeat"/>
    <property type="match status" value="1"/>
</dbReference>
<dbReference type="PANTHER" id="PTHR10071:SF281">
    <property type="entry name" value="BOX A-BINDING FACTOR-RELATED"/>
    <property type="match status" value="1"/>
</dbReference>
<dbReference type="GeneID" id="28846374"/>
<dbReference type="GO" id="GO:0000978">
    <property type="term" value="F:RNA polymerase II cis-regulatory region sequence-specific DNA binding"/>
    <property type="evidence" value="ECO:0007669"/>
    <property type="project" value="TreeGrafter"/>
</dbReference>
<dbReference type="EMBL" id="LSBJ02000002">
    <property type="protein sequence ID" value="OAQ70299.1"/>
    <property type="molecule type" value="Genomic_DNA"/>
</dbReference>
<keyword evidence="6" id="KW-0539">Nucleus</keyword>
<protein>
    <submittedName>
        <fullName evidence="9">GATA zinc finger domain-containing protein</fullName>
    </submittedName>
</protein>
<reference evidence="9 10" key="1">
    <citation type="journal article" date="2016" name="PLoS Pathog.">
        <title>Biosynthesis of antibiotic leucinostatins in bio-control fungus Purpureocillium lilacinum and their inhibition on phytophthora revealed by genome mining.</title>
        <authorList>
            <person name="Wang G."/>
            <person name="Liu Z."/>
            <person name="Lin R."/>
            <person name="Li E."/>
            <person name="Mao Z."/>
            <person name="Ling J."/>
            <person name="Yang Y."/>
            <person name="Yin W.B."/>
            <person name="Xie B."/>
        </authorList>
    </citation>
    <scope>NUCLEOTIDE SEQUENCE [LARGE SCALE GENOMIC DNA]</scope>
    <source>
        <strain evidence="9">170</strain>
    </source>
</reference>
<dbReference type="PRINTS" id="PR00619">
    <property type="entry name" value="GATAZNFINGER"/>
</dbReference>
<evidence type="ECO:0000256" key="7">
    <source>
        <dbReference type="PROSITE-ProRule" id="PRU00094"/>
    </source>
</evidence>
<name>A0A179FZA6_METCM</name>
<dbReference type="GO" id="GO:0008270">
    <property type="term" value="F:zinc ion binding"/>
    <property type="evidence" value="ECO:0007669"/>
    <property type="project" value="UniProtKB-KW"/>
</dbReference>
<keyword evidence="10" id="KW-1185">Reference proteome</keyword>
<evidence type="ECO:0000256" key="5">
    <source>
        <dbReference type="ARBA" id="ARBA00023063"/>
    </source>
</evidence>
<comment type="caution">
    <text evidence="9">The sequence shown here is derived from an EMBL/GenBank/DDBJ whole genome shotgun (WGS) entry which is preliminary data.</text>
</comment>